<keyword evidence="6" id="KW-0812">Transmembrane</keyword>
<dbReference type="EC" id="2.7.11.1" evidence="2"/>
<evidence type="ECO:0000256" key="9">
    <source>
        <dbReference type="ARBA" id="ARBA00022840"/>
    </source>
</evidence>
<keyword evidence="4" id="KW-0597">Phosphoprotein</keyword>
<evidence type="ECO:0000256" key="5">
    <source>
        <dbReference type="ARBA" id="ARBA00022679"/>
    </source>
</evidence>
<dbReference type="InterPro" id="IPR001245">
    <property type="entry name" value="Ser-Thr/Tyr_kinase_cat_dom"/>
</dbReference>
<proteinExistence type="predicted"/>
<sequence length="1464" mass="160915">MEALRGGVCLLGFATLTQAAPVSNTHAEAAGYVDFSLTIPLLLSLAVLVALVVLLLNCASCCKEQEINFKEFEDHFEDEVDFTPPAEDTPSMQSPAEVYTLAVPPVPLPGPPHLQLPRITDVSSGPHVARHSLSYIQEIGNGWFGKVLLSEIYVDPGVARAVVKELKANASSKEQNEFLQQGDPYRVLQHPNILQCLGQCVEAIPFLLVFEYCELGDLKSYVSQHEWLYRNGELLQLQKMACEIAAGVTHMHKHNFLHSDLALRNCYLTTDLTVKVGDYGIGPSSFKDDYITTEDDQCVALRWLAPELIGELHGGVITSEQTKPSNVWALGVTLWELFEGAKQPYPHLSDREVLHHVLKDQQVRLLKPQLDLPYSERWYEVLQFCWLPADKRATAEEVHRLLTYLRMQGQKDVEDDFEQRWSSLKPNPTTRQATVSHSSFPILEQFDDGREPDEVLTVTETSRGLSFEYVWEAAKHDHYDSHNRSAMDTTLNYHSMFFPVPRQDIQAHFPDTVAQEENGRVPETLPVIDAHKASSGNDYFIKLEELDESEIGMGESQGAEGTNASEQNQFVVLQDVRLDESSTDADFFHQSIDSKDSFLQDSHIWSSSEHESPYHTNIFSEGDAKLEDSHSFTGGLMELPEMNVQKGESDGEANGNEASDSFPKSFLEVGPEAIHLEISNQESSDVMKLLNTENLAENFSFLKDNSLMKDKSQSESKNIEETMSSFLETGVSDSVNLTGESLKSAENSAQLKNEFLDLVSPILDDFLSPLKGNETMVPFDILVTGQTCSNHLPDTNGSLRSPKSGNYSSSDSTSESVEVIVDSPSDSHQSLESATTDTQHTCIDAKPPSLEECFGASKEKGQYREISDAAELSFTTSPVGDSTEGGLTEGLTSSDSMSDIMELDKKTANDIPQSEAIDQDQETLLDNHVTQDMSSLLVSDSGLDQISQDSLLDDSTSSTLPTIENSAETPDSLDSLDVVHGQSLETPVNKLQPPYKAADSGYETENLESPEWNSQTGLRDSSEENEMGNAVEPVALIPPEIVISEVDTVPDVQVNGDGVDHQLEPGEVPLGGNYRDSAYFSDNEELDKKSDDISGSALGDASLWPQSNREADGSQGTEAVEEHSVSETSPESPELPEGDVQAPKTVLPQLVLTTEEDWSQEKPLTVDDSDQTAAPEHAATSTTSVQPSKDIMVHAKLTRTYAGEITKKKEPDMEGRYLGKLDGSSLEYGTEDGMDADEEDENSDESDEDMRAYRLHSSSSECSDDDDVVHPVPVIISDDSSSLNLKSLLKPRSLQTAKATSEMGRNVDNRRGVSFFDDVTVYLFDQETPTKELGEHTLDPSSQLSDFSSPVASSSYLNRFTNSESSTDEEGGAFEWDDDFPSPEPNFLSKAASDHSASRPSGTSAASKYFSPPPANRTLEQSWNSPSNYSRFSISPASIASFSLTHLTDSDIEQGGSGEDGEKD</sequence>
<keyword evidence="3" id="KW-0723">Serine/threonine-protein kinase</keyword>
<dbReference type="FunFam" id="1.10.510.10:FF:000386">
    <property type="entry name" value="serine/threonine-protein kinase LMTK2 isoform X1"/>
    <property type="match status" value="1"/>
</dbReference>
<reference evidence="19" key="1">
    <citation type="submission" date="2023-08" db="EMBL/GenBank/DDBJ databases">
        <title>Chromosome-level Genome Assembly of mud carp (Cirrhinus molitorella).</title>
        <authorList>
            <person name="Liu H."/>
        </authorList>
    </citation>
    <scope>NUCLEOTIDE SEQUENCE</scope>
    <source>
        <strain evidence="19">Prfri</strain>
        <tissue evidence="19">Muscle</tissue>
    </source>
</reference>
<evidence type="ECO:0000256" key="7">
    <source>
        <dbReference type="ARBA" id="ARBA00022741"/>
    </source>
</evidence>
<evidence type="ECO:0000256" key="16">
    <source>
        <dbReference type="ARBA" id="ARBA00071818"/>
    </source>
</evidence>
<organism evidence="19 20">
    <name type="scientific">Cirrhinus molitorella</name>
    <name type="common">mud carp</name>
    <dbReference type="NCBI Taxonomy" id="172907"/>
    <lineage>
        <taxon>Eukaryota</taxon>
        <taxon>Metazoa</taxon>
        <taxon>Chordata</taxon>
        <taxon>Craniata</taxon>
        <taxon>Vertebrata</taxon>
        <taxon>Euteleostomi</taxon>
        <taxon>Actinopterygii</taxon>
        <taxon>Neopterygii</taxon>
        <taxon>Teleostei</taxon>
        <taxon>Ostariophysi</taxon>
        <taxon>Cypriniformes</taxon>
        <taxon>Cyprinidae</taxon>
        <taxon>Labeoninae</taxon>
        <taxon>Labeonini</taxon>
        <taxon>Cirrhinus</taxon>
    </lineage>
</organism>
<keyword evidence="7" id="KW-0547">Nucleotide-binding</keyword>
<comment type="catalytic activity">
    <reaction evidence="12">
        <text>L-threonyl-[protein] + ATP = O-phospho-L-threonyl-[protein] + ADP + H(+)</text>
        <dbReference type="Rhea" id="RHEA:46608"/>
        <dbReference type="Rhea" id="RHEA-COMP:11060"/>
        <dbReference type="Rhea" id="RHEA-COMP:11605"/>
        <dbReference type="ChEBI" id="CHEBI:15378"/>
        <dbReference type="ChEBI" id="CHEBI:30013"/>
        <dbReference type="ChEBI" id="CHEBI:30616"/>
        <dbReference type="ChEBI" id="CHEBI:61977"/>
        <dbReference type="ChEBI" id="CHEBI:456216"/>
        <dbReference type="EC" id="2.7.11.1"/>
    </reaction>
</comment>
<comment type="catalytic activity">
    <reaction evidence="13">
        <text>L-seryl-[protein] + ATP = O-phospho-L-seryl-[protein] + ADP + H(+)</text>
        <dbReference type="Rhea" id="RHEA:17989"/>
        <dbReference type="Rhea" id="RHEA-COMP:9863"/>
        <dbReference type="Rhea" id="RHEA-COMP:11604"/>
        <dbReference type="ChEBI" id="CHEBI:15378"/>
        <dbReference type="ChEBI" id="CHEBI:29999"/>
        <dbReference type="ChEBI" id="CHEBI:30616"/>
        <dbReference type="ChEBI" id="CHEBI:83421"/>
        <dbReference type="ChEBI" id="CHEBI:456216"/>
        <dbReference type="EC" id="2.7.11.1"/>
    </reaction>
</comment>
<dbReference type="PROSITE" id="PS00107">
    <property type="entry name" value="PROTEIN_KINASE_ATP"/>
    <property type="match status" value="1"/>
</dbReference>
<dbReference type="Proteomes" id="UP001187343">
    <property type="component" value="Unassembled WGS sequence"/>
</dbReference>
<dbReference type="PROSITE" id="PS00109">
    <property type="entry name" value="PROTEIN_KINASE_TYR"/>
    <property type="match status" value="1"/>
</dbReference>
<evidence type="ECO:0000256" key="14">
    <source>
        <dbReference type="ARBA" id="ARBA00056664"/>
    </source>
</evidence>
<keyword evidence="5" id="KW-0808">Transferase</keyword>
<keyword evidence="8" id="KW-0418">Kinase</keyword>
<dbReference type="SUPFAM" id="SSF56112">
    <property type="entry name" value="Protein kinase-like (PK-like)"/>
    <property type="match status" value="1"/>
</dbReference>
<evidence type="ECO:0000256" key="11">
    <source>
        <dbReference type="ARBA" id="ARBA00023136"/>
    </source>
</evidence>
<comment type="subcellular location">
    <subcellularLocation>
        <location evidence="1">Membrane</location>
        <topology evidence="1">Multi-pass membrane protein</topology>
    </subcellularLocation>
</comment>
<dbReference type="InterPro" id="IPR000719">
    <property type="entry name" value="Prot_kinase_dom"/>
</dbReference>
<dbReference type="InterPro" id="IPR017441">
    <property type="entry name" value="Protein_kinase_ATP_BS"/>
</dbReference>
<dbReference type="PANTHER" id="PTHR24417">
    <property type="entry name" value="SERINE/THREONINE-PROTEIN KINASE LMTK1"/>
    <property type="match status" value="1"/>
</dbReference>
<accession>A0AA88Q521</accession>
<gene>
    <name evidence="19" type="ORF">Q8A67_000287</name>
</gene>
<keyword evidence="9" id="KW-0067">ATP-binding</keyword>
<evidence type="ECO:0000256" key="1">
    <source>
        <dbReference type="ARBA" id="ARBA00004141"/>
    </source>
</evidence>
<dbReference type="InterPro" id="IPR008266">
    <property type="entry name" value="Tyr_kinase_AS"/>
</dbReference>
<evidence type="ECO:0000256" key="6">
    <source>
        <dbReference type="ARBA" id="ARBA00022692"/>
    </source>
</evidence>
<evidence type="ECO:0000256" key="12">
    <source>
        <dbReference type="ARBA" id="ARBA00047899"/>
    </source>
</evidence>
<comment type="function">
    <text evidence="14">Phosphorylates PPP1C, phosphorylase b and CFTR.</text>
</comment>
<dbReference type="Gene3D" id="1.10.510.10">
    <property type="entry name" value="Transferase(Phosphotransferase) domain 1"/>
    <property type="match status" value="1"/>
</dbReference>
<dbReference type="GO" id="GO:0016020">
    <property type="term" value="C:membrane"/>
    <property type="evidence" value="ECO:0007669"/>
    <property type="project" value="UniProtKB-SubCell"/>
</dbReference>
<keyword evidence="20" id="KW-1185">Reference proteome</keyword>
<dbReference type="GO" id="GO:0012505">
    <property type="term" value="C:endomembrane system"/>
    <property type="evidence" value="ECO:0007669"/>
    <property type="project" value="UniProtKB-ARBA"/>
</dbReference>
<evidence type="ECO:0000256" key="18">
    <source>
        <dbReference type="ARBA" id="ARBA00079456"/>
    </source>
</evidence>
<comment type="subunit">
    <text evidence="15">Interacts with PPP1C and inhibitor-2.</text>
</comment>
<dbReference type="PROSITE" id="PS50011">
    <property type="entry name" value="PROTEIN_KINASE_DOM"/>
    <property type="match status" value="1"/>
</dbReference>
<dbReference type="InterPro" id="IPR011009">
    <property type="entry name" value="Kinase-like_dom_sf"/>
</dbReference>
<evidence type="ECO:0000313" key="19">
    <source>
        <dbReference type="EMBL" id="KAK2915913.1"/>
    </source>
</evidence>
<evidence type="ECO:0000313" key="20">
    <source>
        <dbReference type="Proteomes" id="UP001187343"/>
    </source>
</evidence>
<evidence type="ECO:0000256" key="2">
    <source>
        <dbReference type="ARBA" id="ARBA00012513"/>
    </source>
</evidence>
<evidence type="ECO:0000256" key="15">
    <source>
        <dbReference type="ARBA" id="ARBA00063938"/>
    </source>
</evidence>
<protein>
    <recommendedName>
        <fullName evidence="16">Serine/threonine-protein kinase LMTK2</fullName>
        <ecNumber evidence="2">2.7.11.1</ecNumber>
    </recommendedName>
    <alternativeName>
        <fullName evidence="17">Brain-enriched kinase</fullName>
    </alternativeName>
    <alternativeName>
        <fullName evidence="18">Lemur tyrosine kinase 2</fullName>
    </alternativeName>
</protein>
<dbReference type="Pfam" id="PF07714">
    <property type="entry name" value="PK_Tyr_Ser-Thr"/>
    <property type="match status" value="1"/>
</dbReference>
<evidence type="ECO:0000256" key="10">
    <source>
        <dbReference type="ARBA" id="ARBA00022989"/>
    </source>
</evidence>
<dbReference type="FunFam" id="3.30.200.20:FF:000275">
    <property type="entry name" value="Apoptosis associated tyrosine kinase"/>
    <property type="match status" value="1"/>
</dbReference>
<evidence type="ECO:0000256" key="13">
    <source>
        <dbReference type="ARBA" id="ARBA00048679"/>
    </source>
</evidence>
<dbReference type="GO" id="GO:0005524">
    <property type="term" value="F:ATP binding"/>
    <property type="evidence" value="ECO:0007669"/>
    <property type="project" value="UniProtKB-UniRule"/>
</dbReference>
<dbReference type="Gene3D" id="3.30.200.20">
    <property type="entry name" value="Phosphorylase Kinase, domain 1"/>
    <property type="match status" value="1"/>
</dbReference>
<evidence type="ECO:0000256" key="17">
    <source>
        <dbReference type="ARBA" id="ARBA00079358"/>
    </source>
</evidence>
<name>A0AA88Q521_9TELE</name>
<dbReference type="GO" id="GO:0004674">
    <property type="term" value="F:protein serine/threonine kinase activity"/>
    <property type="evidence" value="ECO:0007669"/>
    <property type="project" value="UniProtKB-KW"/>
</dbReference>
<dbReference type="GO" id="GO:0005737">
    <property type="term" value="C:cytoplasm"/>
    <property type="evidence" value="ECO:0007669"/>
    <property type="project" value="UniProtKB-ARBA"/>
</dbReference>
<keyword evidence="11" id="KW-0472">Membrane</keyword>
<dbReference type="EMBL" id="JAUYZG010000001">
    <property type="protein sequence ID" value="KAK2915913.1"/>
    <property type="molecule type" value="Genomic_DNA"/>
</dbReference>
<keyword evidence="10" id="KW-1133">Transmembrane helix</keyword>
<evidence type="ECO:0000256" key="4">
    <source>
        <dbReference type="ARBA" id="ARBA00022553"/>
    </source>
</evidence>
<dbReference type="PANTHER" id="PTHR24417:SF8">
    <property type="entry name" value="SERINE_THREONINE-PROTEIN KINASE LMTK2"/>
    <property type="match status" value="1"/>
</dbReference>
<dbReference type="PRINTS" id="PR00109">
    <property type="entry name" value="TYRKINASE"/>
</dbReference>
<evidence type="ECO:0000256" key="3">
    <source>
        <dbReference type="ARBA" id="ARBA00022527"/>
    </source>
</evidence>
<evidence type="ECO:0000256" key="8">
    <source>
        <dbReference type="ARBA" id="ARBA00022777"/>
    </source>
</evidence>
<comment type="caution">
    <text evidence="19">The sequence shown here is derived from an EMBL/GenBank/DDBJ whole genome shotgun (WGS) entry which is preliminary data.</text>
</comment>